<protein>
    <recommendedName>
        <fullName evidence="1">MlaB-like STAS domain-containing protein</fullName>
    </recommendedName>
</protein>
<name>A0ABX2FNG3_9BACT</name>
<dbReference type="InterPro" id="IPR036513">
    <property type="entry name" value="STAS_dom_sf"/>
</dbReference>
<dbReference type="Pfam" id="PF13466">
    <property type="entry name" value="STAS_2"/>
    <property type="match status" value="1"/>
</dbReference>
<dbReference type="SUPFAM" id="SSF52091">
    <property type="entry name" value="SpoIIaa-like"/>
    <property type="match status" value="1"/>
</dbReference>
<organism evidence="2 3">
    <name type="scientific">Hymenobacter caeli</name>
    <dbReference type="NCBI Taxonomy" id="2735894"/>
    <lineage>
        <taxon>Bacteria</taxon>
        <taxon>Pseudomonadati</taxon>
        <taxon>Bacteroidota</taxon>
        <taxon>Cytophagia</taxon>
        <taxon>Cytophagales</taxon>
        <taxon>Hymenobacteraceae</taxon>
        <taxon>Hymenobacter</taxon>
    </lineage>
</organism>
<dbReference type="InterPro" id="IPR058548">
    <property type="entry name" value="MlaB-like_STAS"/>
</dbReference>
<gene>
    <name evidence="2" type="ORF">HNP98_001372</name>
</gene>
<dbReference type="Gene3D" id="3.30.750.24">
    <property type="entry name" value="STAS domain"/>
    <property type="match status" value="1"/>
</dbReference>
<reference evidence="2 3" key="1">
    <citation type="submission" date="2020-05" db="EMBL/GenBank/DDBJ databases">
        <title>Genomic Encyclopedia of Type Strains, Phase IV (KMG-V): Genome sequencing to study the core and pangenomes of soil and plant-associated prokaryotes.</title>
        <authorList>
            <person name="Whitman W."/>
        </authorList>
    </citation>
    <scope>NUCLEOTIDE SEQUENCE [LARGE SCALE GENOMIC DNA]</scope>
    <source>
        <strain evidence="2 3">9A</strain>
    </source>
</reference>
<dbReference type="Proteomes" id="UP000779507">
    <property type="component" value="Unassembled WGS sequence"/>
</dbReference>
<proteinExistence type="predicted"/>
<feature type="domain" description="MlaB-like STAS" evidence="1">
    <location>
        <begin position="26"/>
        <end position="97"/>
    </location>
</feature>
<evidence type="ECO:0000313" key="2">
    <source>
        <dbReference type="EMBL" id="NRT18551.1"/>
    </source>
</evidence>
<dbReference type="RefSeq" id="WP_173809305.1">
    <property type="nucleotide sequence ID" value="NZ_JABSNP010000005.1"/>
</dbReference>
<accession>A0ABX2FNG3</accession>
<evidence type="ECO:0000313" key="3">
    <source>
        <dbReference type="Proteomes" id="UP000779507"/>
    </source>
</evidence>
<comment type="caution">
    <text evidence="2">The sequence shown here is derived from an EMBL/GenBank/DDBJ whole genome shotgun (WGS) entry which is preliminary data.</text>
</comment>
<dbReference type="EMBL" id="JABSNP010000005">
    <property type="protein sequence ID" value="NRT18551.1"/>
    <property type="molecule type" value="Genomic_DNA"/>
</dbReference>
<keyword evidence="3" id="KW-1185">Reference proteome</keyword>
<sequence>MKPILTAHLGGHRGRMGLSLRGPCATPADADRLQRAVRHLLASQDPEAWVDCQGLDTLTDAGLQVLLRADGHARAAGTCLYWCGLTAPVLGQLAAAGQAAALQLAPIAAFRGPRFVLYEVPPGATPARSIP</sequence>
<evidence type="ECO:0000259" key="1">
    <source>
        <dbReference type="Pfam" id="PF13466"/>
    </source>
</evidence>